<keyword evidence="4 7" id="KW-0812">Transmembrane</keyword>
<dbReference type="Pfam" id="PF00528">
    <property type="entry name" value="BPD_transp_1"/>
    <property type="match status" value="1"/>
</dbReference>
<protein>
    <submittedName>
        <fullName evidence="9">Phosphonate ABC transporter, permease protein PhnE</fullName>
    </submittedName>
</protein>
<dbReference type="AlphaFoldDB" id="A0A371X5V8"/>
<dbReference type="CDD" id="cd06261">
    <property type="entry name" value="TM_PBP2"/>
    <property type="match status" value="1"/>
</dbReference>
<evidence type="ECO:0000256" key="4">
    <source>
        <dbReference type="ARBA" id="ARBA00022692"/>
    </source>
</evidence>
<dbReference type="NCBIfam" id="TIGR01097">
    <property type="entry name" value="PhnE"/>
    <property type="match status" value="1"/>
</dbReference>
<evidence type="ECO:0000259" key="8">
    <source>
        <dbReference type="PROSITE" id="PS50928"/>
    </source>
</evidence>
<dbReference type="PANTHER" id="PTHR30043">
    <property type="entry name" value="PHOSPHONATES TRANSPORT SYSTEM PERMEASE PROTEIN"/>
    <property type="match status" value="1"/>
</dbReference>
<dbReference type="OrthoDB" id="7820570at2"/>
<accession>A0A371X5V8</accession>
<dbReference type="InterPro" id="IPR035906">
    <property type="entry name" value="MetI-like_sf"/>
</dbReference>
<reference evidence="9 10" key="1">
    <citation type="submission" date="2018-08" db="EMBL/GenBank/DDBJ databases">
        <title>Fulvimarina sp. 85, whole genome shotgun sequence.</title>
        <authorList>
            <person name="Tuo L."/>
        </authorList>
    </citation>
    <scope>NUCLEOTIDE SEQUENCE [LARGE SCALE GENOMIC DNA]</scope>
    <source>
        <strain evidence="9 10">85</strain>
    </source>
</reference>
<keyword evidence="10" id="KW-1185">Reference proteome</keyword>
<feature type="domain" description="ABC transmembrane type-1" evidence="8">
    <location>
        <begin position="57"/>
        <end position="240"/>
    </location>
</feature>
<name>A0A371X5V8_9HYPH</name>
<comment type="caution">
    <text evidence="9">The sequence shown here is derived from an EMBL/GenBank/DDBJ whole genome shotgun (WGS) entry which is preliminary data.</text>
</comment>
<evidence type="ECO:0000256" key="2">
    <source>
        <dbReference type="ARBA" id="ARBA00022448"/>
    </source>
</evidence>
<dbReference type="PROSITE" id="PS50928">
    <property type="entry name" value="ABC_TM1"/>
    <property type="match status" value="1"/>
</dbReference>
<keyword evidence="3" id="KW-1003">Cell membrane</keyword>
<dbReference type="SUPFAM" id="SSF161098">
    <property type="entry name" value="MetI-like"/>
    <property type="match status" value="1"/>
</dbReference>
<dbReference type="Gene3D" id="1.10.3720.10">
    <property type="entry name" value="MetI-like"/>
    <property type="match status" value="1"/>
</dbReference>
<evidence type="ECO:0000256" key="1">
    <source>
        <dbReference type="ARBA" id="ARBA00004651"/>
    </source>
</evidence>
<dbReference type="Proteomes" id="UP000264310">
    <property type="component" value="Unassembled WGS sequence"/>
</dbReference>
<keyword evidence="2 7" id="KW-0813">Transport</keyword>
<dbReference type="EMBL" id="QURL01000003">
    <property type="protein sequence ID" value="RFC64583.1"/>
    <property type="molecule type" value="Genomic_DNA"/>
</dbReference>
<proteinExistence type="inferred from homology"/>
<keyword evidence="5 7" id="KW-1133">Transmembrane helix</keyword>
<comment type="similarity">
    <text evidence="7">Belongs to the binding-protein-dependent transport system permease family.</text>
</comment>
<evidence type="ECO:0000256" key="7">
    <source>
        <dbReference type="RuleBase" id="RU363032"/>
    </source>
</evidence>
<dbReference type="InterPro" id="IPR000515">
    <property type="entry name" value="MetI-like"/>
</dbReference>
<gene>
    <name evidence="9" type="primary">phnE</name>
    <name evidence="9" type="ORF">DYI37_08990</name>
</gene>
<evidence type="ECO:0000256" key="3">
    <source>
        <dbReference type="ARBA" id="ARBA00022475"/>
    </source>
</evidence>
<evidence type="ECO:0000256" key="6">
    <source>
        <dbReference type="ARBA" id="ARBA00023136"/>
    </source>
</evidence>
<evidence type="ECO:0000313" key="10">
    <source>
        <dbReference type="Proteomes" id="UP000264310"/>
    </source>
</evidence>
<dbReference type="GO" id="GO:0005886">
    <property type="term" value="C:plasma membrane"/>
    <property type="evidence" value="ECO:0007669"/>
    <property type="project" value="UniProtKB-SubCell"/>
</dbReference>
<feature type="transmembrane region" description="Helical" evidence="7">
    <location>
        <begin position="108"/>
        <end position="132"/>
    </location>
</feature>
<dbReference type="PANTHER" id="PTHR30043:SF1">
    <property type="entry name" value="ABC TRANSPORT SYSTEM PERMEASE PROTEIN P69"/>
    <property type="match status" value="1"/>
</dbReference>
<feature type="transmembrane region" description="Helical" evidence="7">
    <location>
        <begin position="222"/>
        <end position="243"/>
    </location>
</feature>
<organism evidence="9 10">
    <name type="scientific">Fulvimarina endophytica</name>
    <dbReference type="NCBI Taxonomy" id="2293836"/>
    <lineage>
        <taxon>Bacteria</taxon>
        <taxon>Pseudomonadati</taxon>
        <taxon>Pseudomonadota</taxon>
        <taxon>Alphaproteobacteria</taxon>
        <taxon>Hyphomicrobiales</taxon>
        <taxon>Aurantimonadaceae</taxon>
        <taxon>Fulvimarina</taxon>
    </lineage>
</organism>
<evidence type="ECO:0000313" key="9">
    <source>
        <dbReference type="EMBL" id="RFC64583.1"/>
    </source>
</evidence>
<evidence type="ECO:0000256" key="5">
    <source>
        <dbReference type="ARBA" id="ARBA00022989"/>
    </source>
</evidence>
<sequence length="248" mass="26604">MRFSGGLVLVVLFYAVCLHYSQVDLSALWKGLPRLWTWTSRAWPLDFSEYPVLLQRAAETVAMATIGTTLGALIAVPLCLMAARNTSAGGWVYYPARFLLNLLRGIDVFVFAIIFVAAVGLGPFAGVLGVGLHTAGSIAKLWSEAIETAAPGPIEAATMSGASRLKIVSFALVPDVLPSLASTILYMWEFNVRASTVLGIVGAGGIGQELKNSVDLLMFDRVFAIILIILAMVTVIDQISAFARRRLA</sequence>
<keyword evidence="6 7" id="KW-0472">Membrane</keyword>
<dbReference type="GO" id="GO:0015416">
    <property type="term" value="F:ABC-type phosphonate transporter activity"/>
    <property type="evidence" value="ECO:0007669"/>
    <property type="project" value="InterPro"/>
</dbReference>
<comment type="subcellular location">
    <subcellularLocation>
        <location evidence="1 7">Cell membrane</location>
        <topology evidence="1 7">Multi-pass membrane protein</topology>
    </subcellularLocation>
</comment>
<dbReference type="InterPro" id="IPR005769">
    <property type="entry name" value="PhnE/PtxC"/>
</dbReference>